<dbReference type="AlphaFoldDB" id="A0AAJ8MXE4"/>
<dbReference type="PANTHER" id="PTHR35192:SF2">
    <property type="entry name" value="APPLE DOMAIN-CONTAINING PROTEIN"/>
    <property type="match status" value="1"/>
</dbReference>
<evidence type="ECO:0000256" key="1">
    <source>
        <dbReference type="SAM" id="SignalP"/>
    </source>
</evidence>
<dbReference type="Pfam" id="PF21671">
    <property type="entry name" value="CPL1-like"/>
    <property type="match status" value="1"/>
</dbReference>
<reference evidence="3" key="1">
    <citation type="submission" date="2017-08" db="EMBL/GenBank/DDBJ databases">
        <authorList>
            <person name="Cuomo C."/>
            <person name="Billmyre B."/>
            <person name="Heitman J."/>
        </authorList>
    </citation>
    <scope>NUCLEOTIDE SEQUENCE</scope>
    <source>
        <strain evidence="3">CBS 12478</strain>
    </source>
</reference>
<dbReference type="KEGG" id="ksn:43587492"/>
<feature type="domain" description="Protein CPL1-like" evidence="2">
    <location>
        <begin position="239"/>
        <end position="305"/>
    </location>
</feature>
<feature type="signal peptide" evidence="1">
    <location>
        <begin position="1"/>
        <end position="21"/>
    </location>
</feature>
<accession>A0AAJ8MXE4</accession>
<sequence>MLYTLASAALLFLARLQQVHAANGGTYVGCVDTDLAALFGQVLYQNSPSECATSCHVRFTSTYSYYKPAVISDGSPATCYCSDTPPGEYYTTSEGTDGNGACYTTDYTTWVTASTYTFSGCYADLGPSTTFSQFESIGIVDGPEQCLRACVDYPVAVMGSGEGGLLQCACGPQSADFSGPSACAGGSLFTYRHAAGTSVNSQFAKRQLRERLVREKSSRRGVCPSPMTACKVDGVLNSFECINTNEELESCGGCAKGEFNDELATNGVDCTSLPNVARGGVTCRAGRCEAFACKAGFTLAKDSTCVAL</sequence>
<gene>
    <name evidence="3" type="ORF">CI109_105471</name>
</gene>
<name>A0AAJ8MXE4_9TREE</name>
<dbReference type="InterPro" id="IPR048661">
    <property type="entry name" value="CPL1-like"/>
</dbReference>
<reference evidence="3" key="2">
    <citation type="submission" date="2024-01" db="EMBL/GenBank/DDBJ databases">
        <title>Comparative genomics of Cryptococcus and Kwoniella reveals pathogenesis evolution and contrasting modes of karyotype evolution via chromosome fusion or intercentromeric recombination.</title>
        <authorList>
            <person name="Coelho M.A."/>
            <person name="David-Palma M."/>
            <person name="Shea T."/>
            <person name="Bowers K."/>
            <person name="McGinley-Smith S."/>
            <person name="Mohammad A.W."/>
            <person name="Gnirke A."/>
            <person name="Yurkov A.M."/>
            <person name="Nowrousian M."/>
            <person name="Sun S."/>
            <person name="Cuomo C.A."/>
            <person name="Heitman J."/>
        </authorList>
    </citation>
    <scope>NUCLEOTIDE SEQUENCE</scope>
    <source>
        <strain evidence="3">CBS 12478</strain>
    </source>
</reference>
<dbReference type="GeneID" id="43587492"/>
<dbReference type="EMBL" id="CP144060">
    <property type="protein sequence ID" value="WWD20990.1"/>
    <property type="molecule type" value="Genomic_DNA"/>
</dbReference>
<organism evidence="3 4">
    <name type="scientific">Kwoniella shandongensis</name>
    <dbReference type="NCBI Taxonomy" id="1734106"/>
    <lineage>
        <taxon>Eukaryota</taxon>
        <taxon>Fungi</taxon>
        <taxon>Dikarya</taxon>
        <taxon>Basidiomycota</taxon>
        <taxon>Agaricomycotina</taxon>
        <taxon>Tremellomycetes</taxon>
        <taxon>Tremellales</taxon>
        <taxon>Cryptococcaceae</taxon>
        <taxon>Kwoniella</taxon>
    </lineage>
</organism>
<feature type="chain" id="PRO_5042619186" description="Protein CPL1-like domain-containing protein" evidence="1">
    <location>
        <begin position="22"/>
        <end position="308"/>
    </location>
</feature>
<keyword evidence="1" id="KW-0732">Signal</keyword>
<evidence type="ECO:0000313" key="3">
    <source>
        <dbReference type="EMBL" id="WWD20990.1"/>
    </source>
</evidence>
<dbReference type="Proteomes" id="UP000322225">
    <property type="component" value="Chromosome 10"/>
</dbReference>
<proteinExistence type="predicted"/>
<dbReference type="InterPro" id="IPR038955">
    <property type="entry name" value="PriA/CPL1_fungi"/>
</dbReference>
<dbReference type="RefSeq" id="XP_065823736.1">
    <property type="nucleotide sequence ID" value="XM_065967664.1"/>
</dbReference>
<protein>
    <recommendedName>
        <fullName evidence="2">Protein CPL1-like domain-containing protein</fullName>
    </recommendedName>
</protein>
<evidence type="ECO:0000313" key="4">
    <source>
        <dbReference type="Proteomes" id="UP000322225"/>
    </source>
</evidence>
<evidence type="ECO:0000259" key="2">
    <source>
        <dbReference type="Pfam" id="PF21671"/>
    </source>
</evidence>
<dbReference type="PANTHER" id="PTHR35192">
    <property type="entry name" value="PROTEIN, PUTATIVE-RELATED"/>
    <property type="match status" value="1"/>
</dbReference>
<keyword evidence="4" id="KW-1185">Reference proteome</keyword>